<keyword evidence="4 6" id="KW-1133">Transmembrane helix</keyword>
<name>A0A2T8HQ36_9RHOB</name>
<feature type="transmembrane region" description="Helical" evidence="6">
    <location>
        <begin position="90"/>
        <end position="110"/>
    </location>
</feature>
<dbReference type="RefSeq" id="WP_116559653.1">
    <property type="nucleotide sequence ID" value="NZ_QDKM01000011.1"/>
</dbReference>
<protein>
    <submittedName>
        <fullName evidence="7">Cytochrome-c oxidase</fullName>
    </submittedName>
</protein>
<keyword evidence="8" id="KW-1185">Reference proteome</keyword>
<dbReference type="AlphaFoldDB" id="A0A2T8HQ36"/>
<evidence type="ECO:0000256" key="1">
    <source>
        <dbReference type="ARBA" id="ARBA00004651"/>
    </source>
</evidence>
<gene>
    <name evidence="7" type="ORF">DDE20_16600</name>
</gene>
<dbReference type="GO" id="GO:0005886">
    <property type="term" value="C:plasma membrane"/>
    <property type="evidence" value="ECO:0007669"/>
    <property type="project" value="UniProtKB-SubCell"/>
</dbReference>
<dbReference type="EMBL" id="QDKM01000011">
    <property type="protein sequence ID" value="PVH27557.1"/>
    <property type="molecule type" value="Genomic_DNA"/>
</dbReference>
<evidence type="ECO:0000256" key="3">
    <source>
        <dbReference type="ARBA" id="ARBA00022692"/>
    </source>
</evidence>
<comment type="caution">
    <text evidence="7">The sequence shown here is derived from an EMBL/GenBank/DDBJ whole genome shotgun (WGS) entry which is preliminary data.</text>
</comment>
<keyword evidence="3 6" id="KW-0812">Transmembrane</keyword>
<feature type="transmembrane region" description="Helical" evidence="6">
    <location>
        <begin position="33"/>
        <end position="51"/>
    </location>
</feature>
<feature type="transmembrane region" description="Helical" evidence="6">
    <location>
        <begin position="117"/>
        <end position="140"/>
    </location>
</feature>
<reference evidence="7 8" key="1">
    <citation type="submission" date="2018-04" db="EMBL/GenBank/DDBJ databases">
        <title>Pararhodobacter oceanense sp. nov., isolated from marine intertidal sediment.</title>
        <authorList>
            <person name="Wang X.-L."/>
            <person name="Du Z.-J."/>
        </authorList>
    </citation>
    <scope>NUCLEOTIDE SEQUENCE [LARGE SCALE GENOMIC DNA]</scope>
    <source>
        <strain evidence="7 8">AM505</strain>
    </source>
</reference>
<keyword evidence="2" id="KW-1003">Cell membrane</keyword>
<dbReference type="OrthoDB" id="259025at2"/>
<organism evidence="7 8">
    <name type="scientific">Pararhodobacter oceanensis</name>
    <dbReference type="NCBI Taxonomy" id="2172121"/>
    <lineage>
        <taxon>Bacteria</taxon>
        <taxon>Pseudomonadati</taxon>
        <taxon>Pseudomonadota</taxon>
        <taxon>Alphaproteobacteria</taxon>
        <taxon>Rhodobacterales</taxon>
        <taxon>Paracoccaceae</taxon>
        <taxon>Pararhodobacter</taxon>
    </lineage>
</organism>
<sequence>MKRVLLITALALAALIWLAPLEAWFGAAFPAHMLRHMLLVAVIPPLLVLGAPQWAEPMALPPMIAATLEFALVWGWHLPGAHGLAFHSPLGFAVEQLSFLIAGILVWAGCLRARQPLIGAGGLLVTSMHMTLLGALIVLAPRDLYAEICGLAPNLTAQQLGGLLMLGIGTPVYLLAGLILTGRALARAEVQT</sequence>
<feature type="transmembrane region" description="Helical" evidence="6">
    <location>
        <begin position="58"/>
        <end position="78"/>
    </location>
</feature>
<keyword evidence="5 6" id="KW-0472">Membrane</keyword>
<evidence type="ECO:0000313" key="8">
    <source>
        <dbReference type="Proteomes" id="UP000245911"/>
    </source>
</evidence>
<proteinExistence type="predicted"/>
<evidence type="ECO:0000256" key="6">
    <source>
        <dbReference type="SAM" id="Phobius"/>
    </source>
</evidence>
<accession>A0A2T8HQ36</accession>
<evidence type="ECO:0000256" key="4">
    <source>
        <dbReference type="ARBA" id="ARBA00022989"/>
    </source>
</evidence>
<evidence type="ECO:0000313" key="7">
    <source>
        <dbReference type="EMBL" id="PVH27557.1"/>
    </source>
</evidence>
<evidence type="ECO:0000256" key="2">
    <source>
        <dbReference type="ARBA" id="ARBA00022475"/>
    </source>
</evidence>
<dbReference type="Proteomes" id="UP000245911">
    <property type="component" value="Unassembled WGS sequence"/>
</dbReference>
<dbReference type="InterPro" id="IPR019108">
    <property type="entry name" value="Caa3_assmbl_CtaG-rel"/>
</dbReference>
<evidence type="ECO:0000256" key="5">
    <source>
        <dbReference type="ARBA" id="ARBA00023136"/>
    </source>
</evidence>
<dbReference type="Pfam" id="PF09678">
    <property type="entry name" value="Caa3_CtaG"/>
    <property type="match status" value="1"/>
</dbReference>
<feature type="transmembrane region" description="Helical" evidence="6">
    <location>
        <begin position="160"/>
        <end position="180"/>
    </location>
</feature>
<comment type="subcellular location">
    <subcellularLocation>
        <location evidence="1">Cell membrane</location>
        <topology evidence="1">Multi-pass membrane protein</topology>
    </subcellularLocation>
</comment>